<dbReference type="Pfam" id="PF08737">
    <property type="entry name" value="Rgp1"/>
    <property type="match status" value="1"/>
</dbReference>
<protein>
    <submittedName>
        <fullName evidence="2">ARAD1D21274p</fullName>
    </submittedName>
</protein>
<dbReference type="EMBL" id="HG937694">
    <property type="protein sequence ID" value="CDP37865.1"/>
    <property type="molecule type" value="Genomic_DNA"/>
</dbReference>
<feature type="compositionally biased region" description="Polar residues" evidence="1">
    <location>
        <begin position="45"/>
        <end position="107"/>
    </location>
</feature>
<feature type="region of interest" description="Disordered" evidence="1">
    <location>
        <begin position="337"/>
        <end position="356"/>
    </location>
</feature>
<dbReference type="InterPro" id="IPR014848">
    <property type="entry name" value="Rgp1"/>
</dbReference>
<gene>
    <name evidence="2" type="ORF">GNLVRS02_ARAD1D21274g</name>
</gene>
<sequence>MPARSNVRLDVSIEKPVVFAGECVNAIITFRNATPAHAHQRSEESAVTSPTAGNHQRQISSVTFSTPWLGDNDSTSTLGNSGPRESTPTAAAGSSESSQHHSPTPSGASLSRSASLRVDTGNGRAANLDRPSSRTSFSMARPRINTSAQALLMGFAQVQGYFEVDSSIVDPEPFEHVRTQGVVIGQQGGLGYRRNSSGGMLRGLAAGIGNLLKDKPPTALDDGSQVPLFSTPQSLLFVDLKLAPGESRSYSYSLKLPQSLPPSSRGKAIKIQYDLVIGTQMLDARGKPQHRVVHAPFRVFPHVSFEGHLPIHDLMQPVVMQTDEAVVSSVYGRDSSPTSAVSLKSENLPIKDPGSPQGKEEFINYVQGLLDRSASVSSIPSVSSESGTAYDPNKLRKESALTIAPEDGSCRSNIEYFLRFLPDDRNTLHRSKFEIGRGGHKIASASLSRPAYRVGEDVVILLDFSDAALSCYHVTASLETTEKLDASITDKTPAEQLSMTRRVYAQLTSSSFSDAKAHFDFTIPSTATPKFDTSVSSLSWSLKLDFITSAHPHQTDLQRFHSDENGTILVPPTSMECESVSCRIPLNVLPTNHDLGTLLDYTPSFRRWAL</sequence>
<accession>A0A060T9T0</accession>
<organism evidence="2">
    <name type="scientific">Blastobotrys adeninivorans</name>
    <name type="common">Yeast</name>
    <name type="synonym">Arxula adeninivorans</name>
    <dbReference type="NCBI Taxonomy" id="409370"/>
    <lineage>
        <taxon>Eukaryota</taxon>
        <taxon>Fungi</taxon>
        <taxon>Dikarya</taxon>
        <taxon>Ascomycota</taxon>
        <taxon>Saccharomycotina</taxon>
        <taxon>Dipodascomycetes</taxon>
        <taxon>Dipodascales</taxon>
        <taxon>Trichomonascaceae</taxon>
        <taxon>Blastobotrys</taxon>
    </lineage>
</organism>
<evidence type="ECO:0000313" key="2">
    <source>
        <dbReference type="EMBL" id="CDP37865.1"/>
    </source>
</evidence>
<dbReference type="AlphaFoldDB" id="A0A060T9T0"/>
<reference evidence="2" key="2">
    <citation type="submission" date="2014-06" db="EMBL/GenBank/DDBJ databases">
        <title>The complete genome of Blastobotrys (Arxula) adeninivorans LS3 - a yeast of biotechnological interest.</title>
        <authorList>
            <person name="Kunze G."/>
            <person name="Gaillardin C."/>
            <person name="Czernicka M."/>
            <person name="Durrens P."/>
            <person name="Martin T."/>
            <person name="Boer E."/>
            <person name="Gabaldon T."/>
            <person name="Cruz J."/>
            <person name="Talla E."/>
            <person name="Marck C."/>
            <person name="Goffeau A."/>
            <person name="Barbe V."/>
            <person name="Baret P."/>
            <person name="Baronian K."/>
            <person name="Beier S."/>
            <person name="Bleykasten C."/>
            <person name="Bode R."/>
            <person name="Casaregola S."/>
            <person name="Despons L."/>
            <person name="Fairhead C."/>
            <person name="Giersberg M."/>
            <person name="Gierski P."/>
            <person name="Hahnel U."/>
            <person name="Hartmann A."/>
            <person name="Jankowska D."/>
            <person name="Jubin C."/>
            <person name="Jung P."/>
            <person name="Lafontaine I."/>
            <person name="Leh-Louis V."/>
            <person name="Lemaire M."/>
            <person name="Marcet-Houben M."/>
            <person name="Mascher M."/>
            <person name="Morel G."/>
            <person name="Richard G.-F."/>
            <person name="Riechen J."/>
            <person name="Sacerdot C."/>
            <person name="Sarkar A."/>
            <person name="Savel G."/>
            <person name="Schacherer J."/>
            <person name="Sherman D."/>
            <person name="Straub M.-L."/>
            <person name="Stein N."/>
            <person name="Thierry A."/>
            <person name="Trautwein-Schult A."/>
            <person name="Westhof E."/>
            <person name="Worch S."/>
            <person name="Dujon B."/>
            <person name="Souciet J.-L."/>
            <person name="Wincker P."/>
            <person name="Scholz U."/>
            <person name="Neuveglise N."/>
        </authorList>
    </citation>
    <scope>NUCLEOTIDE SEQUENCE</scope>
    <source>
        <strain evidence="2">LS3</strain>
    </source>
</reference>
<feature type="compositionally biased region" description="Low complexity" evidence="1">
    <location>
        <begin position="108"/>
        <end position="117"/>
    </location>
</feature>
<feature type="region of interest" description="Disordered" evidence="1">
    <location>
        <begin position="34"/>
        <end position="141"/>
    </location>
</feature>
<proteinExistence type="predicted"/>
<evidence type="ECO:0000256" key="1">
    <source>
        <dbReference type="SAM" id="MobiDB-lite"/>
    </source>
</evidence>
<reference evidence="2" key="1">
    <citation type="submission" date="2014-02" db="EMBL/GenBank/DDBJ databases">
        <authorList>
            <person name="Genoscope - CEA"/>
        </authorList>
    </citation>
    <scope>NUCLEOTIDE SEQUENCE</scope>
    <source>
        <strain evidence="2">LS3</strain>
    </source>
</reference>
<name>A0A060T9T0_BLAAD</name>
<dbReference type="PhylomeDB" id="A0A060T9T0"/>
<dbReference type="PANTHER" id="PTHR12507">
    <property type="entry name" value="REDUCED GROWTH PHENOTYPE 1 RGP1, YEAST -RELATED"/>
    <property type="match status" value="1"/>
</dbReference>